<gene>
    <name evidence="2" type="ORF">GCM10007989_20170</name>
</gene>
<keyword evidence="1" id="KW-0732">Signal</keyword>
<keyword evidence="3" id="KW-1185">Reference proteome</keyword>
<evidence type="ECO:0000256" key="1">
    <source>
        <dbReference type="SAM" id="SignalP"/>
    </source>
</evidence>
<sequence>MLQALRSGLVGTARCILTAAVLAGIVVPATADDSVYTNLDFDSCEILAEYEGGGFDARCPGYQGLPVFVSEGDARIDVDFGIDSGSFESFTAFNGPGETIEWRIDDAGVAAAILRFFIDVDGRSAQALVVSQVGHKGAPGCVVGVVDASEDQANGIARGIATMARYFDCSTDTAEVVAPAGSMVAQFNAANRLD</sequence>
<feature type="signal peptide" evidence="1">
    <location>
        <begin position="1"/>
        <end position="31"/>
    </location>
</feature>
<dbReference type="EMBL" id="BMZE01000002">
    <property type="protein sequence ID" value="GHA24467.1"/>
    <property type="molecule type" value="Genomic_DNA"/>
</dbReference>
<dbReference type="AlphaFoldDB" id="A0A918S6V4"/>
<reference evidence="2" key="2">
    <citation type="submission" date="2020-09" db="EMBL/GenBank/DDBJ databases">
        <authorList>
            <person name="Sun Q."/>
            <person name="Kim S."/>
        </authorList>
    </citation>
    <scope>NUCLEOTIDE SEQUENCE</scope>
    <source>
        <strain evidence="2">KCTC 32437</strain>
    </source>
</reference>
<feature type="chain" id="PRO_5037940416" evidence="1">
    <location>
        <begin position="32"/>
        <end position="194"/>
    </location>
</feature>
<comment type="caution">
    <text evidence="2">The sequence shown here is derived from an EMBL/GenBank/DDBJ whole genome shotgun (WGS) entry which is preliminary data.</text>
</comment>
<accession>A0A918S6V4</accession>
<dbReference type="Proteomes" id="UP000646579">
    <property type="component" value="Unassembled WGS sequence"/>
</dbReference>
<proteinExistence type="predicted"/>
<protein>
    <submittedName>
        <fullName evidence="2">Uncharacterized protein</fullName>
    </submittedName>
</protein>
<dbReference type="RefSeq" id="WP_189425557.1">
    <property type="nucleotide sequence ID" value="NZ_BMZE01000002.1"/>
</dbReference>
<evidence type="ECO:0000313" key="2">
    <source>
        <dbReference type="EMBL" id="GHA24467.1"/>
    </source>
</evidence>
<name>A0A918S6V4_9HYPH</name>
<evidence type="ECO:0000313" key="3">
    <source>
        <dbReference type="Proteomes" id="UP000646579"/>
    </source>
</evidence>
<organism evidence="2 3">
    <name type="scientific">Devosia pacifica</name>
    <dbReference type="NCBI Taxonomy" id="1335967"/>
    <lineage>
        <taxon>Bacteria</taxon>
        <taxon>Pseudomonadati</taxon>
        <taxon>Pseudomonadota</taxon>
        <taxon>Alphaproteobacteria</taxon>
        <taxon>Hyphomicrobiales</taxon>
        <taxon>Devosiaceae</taxon>
        <taxon>Devosia</taxon>
    </lineage>
</organism>
<reference evidence="2" key="1">
    <citation type="journal article" date="2014" name="Int. J. Syst. Evol. Microbiol.">
        <title>Complete genome sequence of Corynebacterium casei LMG S-19264T (=DSM 44701T), isolated from a smear-ripened cheese.</title>
        <authorList>
            <consortium name="US DOE Joint Genome Institute (JGI-PGF)"/>
            <person name="Walter F."/>
            <person name="Albersmeier A."/>
            <person name="Kalinowski J."/>
            <person name="Ruckert C."/>
        </authorList>
    </citation>
    <scope>NUCLEOTIDE SEQUENCE</scope>
    <source>
        <strain evidence="2">KCTC 32437</strain>
    </source>
</reference>